<accession>A0A840AK97</accession>
<keyword evidence="7 12" id="KW-0418">Kinase</keyword>
<dbReference type="GO" id="GO:0006235">
    <property type="term" value="P:dTTP biosynthetic process"/>
    <property type="evidence" value="ECO:0007669"/>
    <property type="project" value="UniProtKB-UniRule"/>
</dbReference>
<dbReference type="InterPro" id="IPR018095">
    <property type="entry name" value="Thymidylate_kin_CS"/>
</dbReference>
<protein>
    <recommendedName>
        <fullName evidence="3 12">Thymidylate kinase</fullName>
        <ecNumber evidence="2 12">2.7.4.9</ecNumber>
    </recommendedName>
    <alternativeName>
        <fullName evidence="9 12">dTMP kinase</fullName>
    </alternativeName>
</protein>
<dbReference type="GO" id="GO:0005829">
    <property type="term" value="C:cytosol"/>
    <property type="evidence" value="ECO:0007669"/>
    <property type="project" value="TreeGrafter"/>
</dbReference>
<dbReference type="InterPro" id="IPR027417">
    <property type="entry name" value="P-loop_NTPase"/>
</dbReference>
<sequence length="210" mass="23149">MTFEGGEGAGKSTQIRRLAEALRKRGANVVVTREPGGTETAERIRDFLLSGKAIGLGVEGESILFAAARADHVDRVIRPALERGEWVLSDRFFDSTRAYQGSDGVDEKLLAALEHLAVGAVRPNLTIILDLPVEIGLGRATRRRGEGDVADRFERETLDRHEKRRQAFLEIARRDPGRCVVIDASRPEDDVAADIWKAVEVRLLPTAETV</sequence>
<dbReference type="Pfam" id="PF02223">
    <property type="entry name" value="Thymidylate_kin"/>
    <property type="match status" value="1"/>
</dbReference>
<feature type="binding site" evidence="12">
    <location>
        <begin position="5"/>
        <end position="12"/>
    </location>
    <ligand>
        <name>ATP</name>
        <dbReference type="ChEBI" id="CHEBI:30616"/>
    </ligand>
</feature>
<evidence type="ECO:0000256" key="1">
    <source>
        <dbReference type="ARBA" id="ARBA00009776"/>
    </source>
</evidence>
<dbReference type="SUPFAM" id="SSF52540">
    <property type="entry name" value="P-loop containing nucleoside triphosphate hydrolases"/>
    <property type="match status" value="1"/>
</dbReference>
<dbReference type="InterPro" id="IPR018094">
    <property type="entry name" value="Thymidylate_kinase"/>
</dbReference>
<evidence type="ECO:0000256" key="10">
    <source>
        <dbReference type="ARBA" id="ARBA00048743"/>
    </source>
</evidence>
<dbReference type="PROSITE" id="PS01331">
    <property type="entry name" value="THYMIDYLATE_KINASE"/>
    <property type="match status" value="1"/>
</dbReference>
<dbReference type="AlphaFoldDB" id="A0A840AK97"/>
<keyword evidence="6 12" id="KW-0547">Nucleotide-binding</keyword>
<evidence type="ECO:0000313" key="14">
    <source>
        <dbReference type="EMBL" id="MBB3929584.1"/>
    </source>
</evidence>
<evidence type="ECO:0000313" key="15">
    <source>
        <dbReference type="Proteomes" id="UP000553963"/>
    </source>
</evidence>
<keyword evidence="8 12" id="KW-0067">ATP-binding</keyword>
<dbReference type="HAMAP" id="MF_00165">
    <property type="entry name" value="Thymidylate_kinase"/>
    <property type="match status" value="1"/>
</dbReference>
<keyword evidence="5 12" id="KW-0545">Nucleotide biosynthesis</keyword>
<dbReference type="GO" id="GO:0005524">
    <property type="term" value="F:ATP binding"/>
    <property type="evidence" value="ECO:0007669"/>
    <property type="project" value="UniProtKB-UniRule"/>
</dbReference>
<evidence type="ECO:0000256" key="4">
    <source>
        <dbReference type="ARBA" id="ARBA00022679"/>
    </source>
</evidence>
<dbReference type="InterPro" id="IPR039430">
    <property type="entry name" value="Thymidylate_kin-like_dom"/>
</dbReference>
<evidence type="ECO:0000259" key="13">
    <source>
        <dbReference type="Pfam" id="PF02223"/>
    </source>
</evidence>
<keyword evidence="4 12" id="KW-0808">Transferase</keyword>
<dbReference type="PANTHER" id="PTHR10344">
    <property type="entry name" value="THYMIDYLATE KINASE"/>
    <property type="match status" value="1"/>
</dbReference>
<dbReference type="GO" id="GO:0006233">
    <property type="term" value="P:dTDP biosynthetic process"/>
    <property type="evidence" value="ECO:0007669"/>
    <property type="project" value="InterPro"/>
</dbReference>
<feature type="domain" description="Thymidylate kinase-like" evidence="13">
    <location>
        <begin position="3"/>
        <end position="195"/>
    </location>
</feature>
<dbReference type="EMBL" id="JACIDS010000001">
    <property type="protein sequence ID" value="MBB3929584.1"/>
    <property type="molecule type" value="Genomic_DNA"/>
</dbReference>
<evidence type="ECO:0000256" key="9">
    <source>
        <dbReference type="ARBA" id="ARBA00029962"/>
    </source>
</evidence>
<dbReference type="Gene3D" id="3.40.50.300">
    <property type="entry name" value="P-loop containing nucleotide triphosphate hydrolases"/>
    <property type="match status" value="1"/>
</dbReference>
<dbReference type="NCBIfam" id="TIGR00041">
    <property type="entry name" value="DTMP_kinase"/>
    <property type="match status" value="1"/>
</dbReference>
<reference evidence="14 15" key="1">
    <citation type="submission" date="2020-08" db="EMBL/GenBank/DDBJ databases">
        <title>Genomic Encyclopedia of Type Strains, Phase IV (KMG-IV): sequencing the most valuable type-strain genomes for metagenomic binning, comparative biology and taxonomic classification.</title>
        <authorList>
            <person name="Goeker M."/>
        </authorList>
    </citation>
    <scope>NUCLEOTIDE SEQUENCE [LARGE SCALE GENOMIC DNA]</scope>
    <source>
        <strain evidence="14 15">DSM 25966</strain>
    </source>
</reference>
<proteinExistence type="inferred from homology"/>
<keyword evidence="15" id="KW-1185">Reference proteome</keyword>
<comment type="similarity">
    <text evidence="1 12">Belongs to the thymidylate kinase family.</text>
</comment>
<gene>
    <name evidence="12" type="primary">tmk</name>
    <name evidence="14" type="ORF">GGR25_000603</name>
</gene>
<dbReference type="Proteomes" id="UP000553963">
    <property type="component" value="Unassembled WGS sequence"/>
</dbReference>
<dbReference type="CDD" id="cd01672">
    <property type="entry name" value="TMPK"/>
    <property type="match status" value="1"/>
</dbReference>
<evidence type="ECO:0000256" key="11">
    <source>
        <dbReference type="ARBA" id="ARBA00057735"/>
    </source>
</evidence>
<dbReference type="FunFam" id="3.40.50.300:FF:000225">
    <property type="entry name" value="Thymidylate kinase"/>
    <property type="match status" value="1"/>
</dbReference>
<dbReference type="EC" id="2.7.4.9" evidence="2 12"/>
<evidence type="ECO:0000256" key="7">
    <source>
        <dbReference type="ARBA" id="ARBA00022777"/>
    </source>
</evidence>
<dbReference type="GO" id="GO:0006227">
    <property type="term" value="P:dUDP biosynthetic process"/>
    <property type="evidence" value="ECO:0007669"/>
    <property type="project" value="TreeGrafter"/>
</dbReference>
<evidence type="ECO:0000256" key="8">
    <source>
        <dbReference type="ARBA" id="ARBA00022840"/>
    </source>
</evidence>
<name>A0A840AK97_9HYPH</name>
<evidence type="ECO:0000256" key="5">
    <source>
        <dbReference type="ARBA" id="ARBA00022727"/>
    </source>
</evidence>
<evidence type="ECO:0000256" key="6">
    <source>
        <dbReference type="ARBA" id="ARBA00022741"/>
    </source>
</evidence>
<dbReference type="GO" id="GO:0004798">
    <property type="term" value="F:dTMP kinase activity"/>
    <property type="evidence" value="ECO:0007669"/>
    <property type="project" value="UniProtKB-UniRule"/>
</dbReference>
<comment type="function">
    <text evidence="11 12">Phosphorylation of dTMP to form dTDP in both de novo and salvage pathways of dTTP synthesis.</text>
</comment>
<dbReference type="PANTHER" id="PTHR10344:SF4">
    <property type="entry name" value="UMP-CMP KINASE 2, MITOCHONDRIAL"/>
    <property type="match status" value="1"/>
</dbReference>
<evidence type="ECO:0000256" key="3">
    <source>
        <dbReference type="ARBA" id="ARBA00017144"/>
    </source>
</evidence>
<evidence type="ECO:0000256" key="2">
    <source>
        <dbReference type="ARBA" id="ARBA00012980"/>
    </source>
</evidence>
<comment type="caution">
    <text evidence="14">The sequence shown here is derived from an EMBL/GenBank/DDBJ whole genome shotgun (WGS) entry which is preliminary data.</text>
</comment>
<comment type="catalytic activity">
    <reaction evidence="10 12">
        <text>dTMP + ATP = dTDP + ADP</text>
        <dbReference type="Rhea" id="RHEA:13517"/>
        <dbReference type="ChEBI" id="CHEBI:30616"/>
        <dbReference type="ChEBI" id="CHEBI:58369"/>
        <dbReference type="ChEBI" id="CHEBI:63528"/>
        <dbReference type="ChEBI" id="CHEBI:456216"/>
        <dbReference type="EC" id="2.7.4.9"/>
    </reaction>
</comment>
<organism evidence="14 15">
    <name type="scientific">Kaistia hirudinis</name>
    <dbReference type="NCBI Taxonomy" id="1293440"/>
    <lineage>
        <taxon>Bacteria</taxon>
        <taxon>Pseudomonadati</taxon>
        <taxon>Pseudomonadota</taxon>
        <taxon>Alphaproteobacteria</taxon>
        <taxon>Hyphomicrobiales</taxon>
        <taxon>Kaistiaceae</taxon>
        <taxon>Kaistia</taxon>
    </lineage>
</organism>
<evidence type="ECO:0000256" key="12">
    <source>
        <dbReference type="HAMAP-Rule" id="MF_00165"/>
    </source>
</evidence>